<proteinExistence type="predicted"/>
<accession>A0AAD7W7G6</accession>
<organism evidence="1 2">
    <name type="scientific">Aldrovandia affinis</name>
    <dbReference type="NCBI Taxonomy" id="143900"/>
    <lineage>
        <taxon>Eukaryota</taxon>
        <taxon>Metazoa</taxon>
        <taxon>Chordata</taxon>
        <taxon>Craniata</taxon>
        <taxon>Vertebrata</taxon>
        <taxon>Euteleostomi</taxon>
        <taxon>Actinopterygii</taxon>
        <taxon>Neopterygii</taxon>
        <taxon>Teleostei</taxon>
        <taxon>Notacanthiformes</taxon>
        <taxon>Halosauridae</taxon>
        <taxon>Aldrovandia</taxon>
    </lineage>
</organism>
<protein>
    <submittedName>
        <fullName evidence="1">Uncharacterized protein</fullName>
    </submittedName>
</protein>
<name>A0AAD7W7G6_9TELE</name>
<gene>
    <name evidence="1" type="ORF">AAFF_G00168690</name>
</gene>
<keyword evidence="2" id="KW-1185">Reference proteome</keyword>
<sequence length="114" mass="13258">MITDIITPRDYVIILQTARIRPSPYHVKVVKHDEILKLNGSYFLSIKPGKKAGDPTVHDLRALQFSSDGKVHYKLSFSENSAWEALPQRVQVPMEWIRMFPRALPIKERKFQDL</sequence>
<reference evidence="1" key="1">
    <citation type="journal article" date="2023" name="Science">
        <title>Genome structures resolve the early diversification of teleost fishes.</title>
        <authorList>
            <person name="Parey E."/>
            <person name="Louis A."/>
            <person name="Montfort J."/>
            <person name="Bouchez O."/>
            <person name="Roques C."/>
            <person name="Iampietro C."/>
            <person name="Lluch J."/>
            <person name="Castinel A."/>
            <person name="Donnadieu C."/>
            <person name="Desvignes T."/>
            <person name="Floi Bucao C."/>
            <person name="Jouanno E."/>
            <person name="Wen M."/>
            <person name="Mejri S."/>
            <person name="Dirks R."/>
            <person name="Jansen H."/>
            <person name="Henkel C."/>
            <person name="Chen W.J."/>
            <person name="Zahm M."/>
            <person name="Cabau C."/>
            <person name="Klopp C."/>
            <person name="Thompson A.W."/>
            <person name="Robinson-Rechavi M."/>
            <person name="Braasch I."/>
            <person name="Lecointre G."/>
            <person name="Bobe J."/>
            <person name="Postlethwait J.H."/>
            <person name="Berthelot C."/>
            <person name="Roest Crollius H."/>
            <person name="Guiguen Y."/>
        </authorList>
    </citation>
    <scope>NUCLEOTIDE SEQUENCE</scope>
    <source>
        <strain evidence="1">NC1722</strain>
    </source>
</reference>
<evidence type="ECO:0000313" key="1">
    <source>
        <dbReference type="EMBL" id="KAJ8386637.1"/>
    </source>
</evidence>
<dbReference type="Proteomes" id="UP001221898">
    <property type="component" value="Unassembled WGS sequence"/>
</dbReference>
<evidence type="ECO:0000313" key="2">
    <source>
        <dbReference type="Proteomes" id="UP001221898"/>
    </source>
</evidence>
<comment type="caution">
    <text evidence="1">The sequence shown here is derived from an EMBL/GenBank/DDBJ whole genome shotgun (WGS) entry which is preliminary data.</text>
</comment>
<dbReference type="AlphaFoldDB" id="A0AAD7W7G6"/>
<dbReference type="EMBL" id="JAINUG010000225">
    <property type="protein sequence ID" value="KAJ8386637.1"/>
    <property type="molecule type" value="Genomic_DNA"/>
</dbReference>